<evidence type="ECO:0000256" key="3">
    <source>
        <dbReference type="ARBA" id="ARBA00022840"/>
    </source>
</evidence>
<dbReference type="PROSITE" id="PS51278">
    <property type="entry name" value="GATASE_TYPE_2"/>
    <property type="match status" value="1"/>
</dbReference>
<dbReference type="EMBL" id="CP002101">
    <property type="protein sequence ID" value="AEH60571.1"/>
    <property type="molecule type" value="Genomic_DNA"/>
</dbReference>
<dbReference type="InterPro" id="IPR022427">
    <property type="entry name" value="MJ0570_ATP-bd"/>
</dbReference>
<dbReference type="HOGENOM" id="CLU_014658_4_0_2"/>
<evidence type="ECO:0000259" key="4">
    <source>
        <dbReference type="PROSITE" id="PS51278"/>
    </source>
</evidence>
<dbReference type="STRING" id="679901.Mzhil_0704"/>
<dbReference type="Gene3D" id="3.40.50.620">
    <property type="entry name" value="HUPs"/>
    <property type="match status" value="2"/>
</dbReference>
<name>F7XKA2_METZD</name>
<dbReference type="CDD" id="cd00352">
    <property type="entry name" value="Gn_AT_II"/>
    <property type="match status" value="1"/>
</dbReference>
<dbReference type="GeneID" id="10822316"/>
<dbReference type="InterPro" id="IPR017932">
    <property type="entry name" value="GATase_2_dom"/>
</dbReference>
<keyword evidence="1 5" id="KW-0436">Ligase</keyword>
<dbReference type="GO" id="GO:0004066">
    <property type="term" value="F:asparagine synthase (glutamine-hydrolyzing) activity"/>
    <property type="evidence" value="ECO:0007669"/>
    <property type="project" value="UniProtKB-EC"/>
</dbReference>
<dbReference type="InterPro" id="IPR001962">
    <property type="entry name" value="Asn_synthase"/>
</dbReference>
<evidence type="ECO:0000313" key="6">
    <source>
        <dbReference type="Proteomes" id="UP000006622"/>
    </source>
</evidence>
<dbReference type="Pfam" id="PF01902">
    <property type="entry name" value="Diphthami_syn_2"/>
    <property type="match status" value="1"/>
</dbReference>
<dbReference type="KEGG" id="mzh:Mzhil_0704"/>
<dbReference type="NCBIfam" id="TIGR03679">
    <property type="entry name" value="arCOG00187"/>
    <property type="match status" value="1"/>
</dbReference>
<accession>F7XKA2</accession>
<gene>
    <name evidence="5" type="ordered locus">Mzhil_0704</name>
</gene>
<reference evidence="5" key="1">
    <citation type="submission" date="2010-07" db="EMBL/GenBank/DDBJ databases">
        <title>The complete genome of Methanosalsum zhilinae DSM 4017.</title>
        <authorList>
            <consortium name="US DOE Joint Genome Institute (JGI-PGF)"/>
            <person name="Lucas S."/>
            <person name="Copeland A."/>
            <person name="Lapidus A."/>
            <person name="Glavina del Rio T."/>
            <person name="Dalin E."/>
            <person name="Tice H."/>
            <person name="Bruce D."/>
            <person name="Goodwin L."/>
            <person name="Pitluck S."/>
            <person name="Kyrpides N."/>
            <person name="Mavromatis K."/>
            <person name="Ovchinnikova G."/>
            <person name="Daligault H."/>
            <person name="Detter J.C."/>
            <person name="Han C."/>
            <person name="Tapia R."/>
            <person name="Larimer F."/>
            <person name="Land M."/>
            <person name="Hauser L."/>
            <person name="Markowitz V."/>
            <person name="Cheng J.-F."/>
            <person name="Hugenholtz P."/>
            <person name="Woyke T."/>
            <person name="Wu D."/>
            <person name="Spring S."/>
            <person name="Schueler E."/>
            <person name="Brambilla E."/>
            <person name="Klenk H.-P."/>
            <person name="Eisen J.A."/>
        </authorList>
    </citation>
    <scope>NUCLEOTIDE SEQUENCE</scope>
    <source>
        <strain evidence="5">DSM 4017</strain>
    </source>
</reference>
<sequence>MCAIVGFFNNPDNWVYAIRSLSILQNRGQDGCGVCGVNWVEYSPDINTLKVHKDRIGIMGQNLHSLVNFAAQPIVYRGKFAGNCELYNWKEVDTKYAMNAENDADLLIKLIECNIDNFEQSNGKVASSDMVYKLIEKTLDEFSGVYSFAYWLNEYVYVFRDIIGVKPLWYSYDTSYGFAFSSERKALSINFCSDSKELDPRIALCYDITQNKIHHYKRKSLSIYPPHSNRYDEMRSKLEILVEKSIKERLPETPFGILFSGGVDSAILAYMCVRIGKIPGRDFFCYSAGLLDKKSAHDVRYSKIVAKKLNLELRINEVPLEETESMLKTVIRLVEDTEVPKVGVGLTMFAACLAAREDGVRIMLSGSGADELLAGYNRHKSSDNANEQCYMDIMDIYQRNTYRDDVVSMHNGIELRFPYLALEVVDFCLKVPAKYKIQNETNKMILRDIGKKIGISEDISMRRKKAAQYGSGFDRAINKLSKSNGFKTKTDYLKDIQEVQNYRLGVLFSSGKDSNYSLYLMQKQKYPIECLITIRSKNPHSYMFHTPNIDMVHLQSQAIGIPLIEKVTEGEKEIELEDLKEALEAAIRQYGINGVVTGALYSTYQKDRIEKICSELGLKVFSPLWHTDQEQEMRDILNEGFEFIFSSIAAYGLDRSWLGRRIEEKDIDDLVDLNERIGVNIAGEGGEFESFVTDGPIYEKKIEILDYDVDEMDENTARIIIRDARLIDKDGSEKM</sequence>
<dbReference type="InterPro" id="IPR050795">
    <property type="entry name" value="Asn_Synthetase"/>
</dbReference>
<evidence type="ECO:0000313" key="5">
    <source>
        <dbReference type="EMBL" id="AEH60571.1"/>
    </source>
</evidence>
<dbReference type="NCBIfam" id="TIGR00290">
    <property type="entry name" value="MJ0570_dom"/>
    <property type="match status" value="1"/>
</dbReference>
<feature type="domain" description="Glutamine amidotransferase type-2" evidence="4">
    <location>
        <begin position="2"/>
        <end position="209"/>
    </location>
</feature>
<dbReference type="Gene3D" id="3.60.20.10">
    <property type="entry name" value="Glutamine Phosphoribosylpyrophosphate, subunit 1, domain 1"/>
    <property type="match status" value="1"/>
</dbReference>
<dbReference type="GO" id="GO:0005524">
    <property type="term" value="F:ATP binding"/>
    <property type="evidence" value="ECO:0007669"/>
    <property type="project" value="UniProtKB-KW"/>
</dbReference>
<dbReference type="SUPFAM" id="SSF52402">
    <property type="entry name" value="Adenine nucleotide alpha hydrolases-like"/>
    <property type="match status" value="2"/>
</dbReference>
<dbReference type="PANTHER" id="PTHR11772:SF2">
    <property type="entry name" value="ASPARAGINE SYNTHETASE [GLUTAMINE-HYDROLYZING]"/>
    <property type="match status" value="1"/>
</dbReference>
<organism evidence="5 6">
    <name type="scientific">Methanosalsum zhilinae (strain DSM 4017 / NBRC 107636 / OCM 62 / WeN5)</name>
    <name type="common">Methanohalophilus zhilinae</name>
    <dbReference type="NCBI Taxonomy" id="679901"/>
    <lineage>
        <taxon>Archaea</taxon>
        <taxon>Methanobacteriati</taxon>
        <taxon>Methanobacteriota</taxon>
        <taxon>Stenosarchaea group</taxon>
        <taxon>Methanomicrobia</taxon>
        <taxon>Methanosarcinales</taxon>
        <taxon>Methanosarcinaceae</taxon>
        <taxon>Methanosalsum</taxon>
    </lineage>
</organism>
<dbReference type="GO" id="GO:0005829">
    <property type="term" value="C:cytosol"/>
    <property type="evidence" value="ECO:0007669"/>
    <property type="project" value="TreeGrafter"/>
</dbReference>
<dbReference type="Pfam" id="PF13537">
    <property type="entry name" value="GATase_7"/>
    <property type="match status" value="1"/>
</dbReference>
<protein>
    <submittedName>
        <fullName evidence="5">ATP binding protein</fullName>
        <ecNumber evidence="5">6.3.5.4</ecNumber>
    </submittedName>
</protein>
<dbReference type="RefSeq" id="WP_013898010.1">
    <property type="nucleotide sequence ID" value="NC_015676.1"/>
</dbReference>
<dbReference type="OrthoDB" id="372052at2157"/>
<evidence type="ECO:0000256" key="2">
    <source>
        <dbReference type="ARBA" id="ARBA00022741"/>
    </source>
</evidence>
<keyword evidence="3" id="KW-0067">ATP-binding</keyword>
<dbReference type="InterPro" id="IPR002761">
    <property type="entry name" value="Diphthami_syn_dom"/>
</dbReference>
<proteinExistence type="predicted"/>
<dbReference type="Proteomes" id="UP000006622">
    <property type="component" value="Chromosome"/>
</dbReference>
<dbReference type="AlphaFoldDB" id="F7XKA2"/>
<evidence type="ECO:0000256" key="1">
    <source>
        <dbReference type="ARBA" id="ARBA00022598"/>
    </source>
</evidence>
<dbReference type="InterPro" id="IPR029055">
    <property type="entry name" value="Ntn_hydrolases_N"/>
</dbReference>
<keyword evidence="2" id="KW-0547">Nucleotide-binding</keyword>
<dbReference type="GO" id="GO:0006529">
    <property type="term" value="P:asparagine biosynthetic process"/>
    <property type="evidence" value="ECO:0007669"/>
    <property type="project" value="InterPro"/>
</dbReference>
<dbReference type="PANTHER" id="PTHR11772">
    <property type="entry name" value="ASPARAGINE SYNTHETASE"/>
    <property type="match status" value="1"/>
</dbReference>
<dbReference type="CDD" id="cd01994">
    <property type="entry name" value="AANH_PF0828-like"/>
    <property type="match status" value="1"/>
</dbReference>
<keyword evidence="6" id="KW-1185">Reference proteome</keyword>
<dbReference type="Gene3D" id="3.90.1490.10">
    <property type="entry name" value="putative n-type atp pyrophosphatase, domain 2"/>
    <property type="match status" value="1"/>
</dbReference>
<dbReference type="SUPFAM" id="SSF56235">
    <property type="entry name" value="N-terminal nucleophile aminohydrolases (Ntn hydrolases)"/>
    <property type="match status" value="1"/>
</dbReference>
<dbReference type="EC" id="6.3.5.4" evidence="5"/>
<dbReference type="InterPro" id="IPR014729">
    <property type="entry name" value="Rossmann-like_a/b/a_fold"/>
</dbReference>
<dbReference type="Pfam" id="PF00733">
    <property type="entry name" value="Asn_synthase"/>
    <property type="match status" value="1"/>
</dbReference>
<dbReference type="CDD" id="cd01991">
    <property type="entry name" value="Asn_synthase_B_C"/>
    <property type="match status" value="1"/>
</dbReference>